<dbReference type="InterPro" id="IPR036505">
    <property type="entry name" value="Amidase/PGRP_sf"/>
</dbReference>
<dbReference type="AlphaFoldDB" id="A0A7M1AXM0"/>
<dbReference type="GO" id="GO:0005975">
    <property type="term" value="P:carbohydrate metabolic process"/>
    <property type="evidence" value="ECO:0007669"/>
    <property type="project" value="InterPro"/>
</dbReference>
<dbReference type="EMBL" id="CP041165">
    <property type="protein sequence ID" value="QOP42190.1"/>
    <property type="molecule type" value="Genomic_DNA"/>
</dbReference>
<dbReference type="Pfam" id="PF00933">
    <property type="entry name" value="Glyco_hydro_3"/>
    <property type="match status" value="1"/>
</dbReference>
<reference evidence="8 9" key="1">
    <citation type="submission" date="2019-06" db="EMBL/GenBank/DDBJ databases">
        <title>Sulfurimonas gotlandica sp. nov., a chemoautotrophic and psychrotolerant epsilonproteobacterium isolated from a pelagic redoxcline, and an emended description of the genus Sulfurimonas.</title>
        <authorList>
            <person name="Wang S."/>
            <person name="Jiang L."/>
            <person name="Shao Z."/>
        </authorList>
    </citation>
    <scope>NUCLEOTIDE SEQUENCE [LARGE SCALE GENOMIC DNA]</scope>
    <source>
        <strain evidence="8 9">B2</strain>
    </source>
</reference>
<dbReference type="SUPFAM" id="SSF51445">
    <property type="entry name" value="(Trans)glycosidases"/>
    <property type="match status" value="1"/>
</dbReference>
<gene>
    <name evidence="8" type="ORF">FJR03_10765</name>
</gene>
<evidence type="ECO:0000256" key="3">
    <source>
        <dbReference type="ARBA" id="ARBA00012663"/>
    </source>
</evidence>
<comment type="catalytic activity">
    <reaction evidence="1">
        <text>Hydrolysis of terminal non-reducing N-acetyl-D-hexosamine residues in N-acetyl-beta-D-hexosaminides.</text>
        <dbReference type="EC" id="3.2.1.52"/>
    </reaction>
</comment>
<dbReference type="InterPro" id="IPR050226">
    <property type="entry name" value="NagZ_Beta-hexosaminidase"/>
</dbReference>
<dbReference type="CDD" id="cd06583">
    <property type="entry name" value="PGRP"/>
    <property type="match status" value="1"/>
</dbReference>
<keyword evidence="4" id="KW-0378">Hydrolase</keyword>
<evidence type="ECO:0000256" key="6">
    <source>
        <dbReference type="SAM" id="SignalP"/>
    </source>
</evidence>
<dbReference type="GO" id="GO:0004563">
    <property type="term" value="F:beta-N-acetylhexosaminidase activity"/>
    <property type="evidence" value="ECO:0007669"/>
    <property type="project" value="UniProtKB-EC"/>
</dbReference>
<dbReference type="KEGG" id="smax:FJR03_10765"/>
<dbReference type="GO" id="GO:0009254">
    <property type="term" value="P:peptidoglycan turnover"/>
    <property type="evidence" value="ECO:0007669"/>
    <property type="project" value="TreeGrafter"/>
</dbReference>
<dbReference type="InterPro" id="IPR002502">
    <property type="entry name" value="Amidase_domain"/>
</dbReference>
<feature type="domain" description="N-acetylmuramoyl-L-alanine amidase" evidence="7">
    <location>
        <begin position="383"/>
        <end position="522"/>
    </location>
</feature>
<dbReference type="SUPFAM" id="SSF55846">
    <property type="entry name" value="N-acetylmuramoyl-L-alanine amidase-like"/>
    <property type="match status" value="1"/>
</dbReference>
<evidence type="ECO:0000256" key="4">
    <source>
        <dbReference type="ARBA" id="ARBA00022801"/>
    </source>
</evidence>
<dbReference type="GO" id="GO:0009253">
    <property type="term" value="P:peptidoglycan catabolic process"/>
    <property type="evidence" value="ECO:0007669"/>
    <property type="project" value="InterPro"/>
</dbReference>
<feature type="chain" id="PRO_5032451154" description="beta-N-acetylhexosaminidase" evidence="6">
    <location>
        <begin position="19"/>
        <end position="559"/>
    </location>
</feature>
<keyword evidence="5" id="KW-0326">Glycosidase</keyword>
<dbReference type="PANTHER" id="PTHR30480:SF13">
    <property type="entry name" value="BETA-HEXOSAMINIDASE"/>
    <property type="match status" value="1"/>
</dbReference>
<accession>A0A7M1AXM0</accession>
<organism evidence="8 9">
    <name type="scientific">Sulfurimonas marina</name>
    <dbReference type="NCBI Taxonomy" id="2590551"/>
    <lineage>
        <taxon>Bacteria</taxon>
        <taxon>Pseudomonadati</taxon>
        <taxon>Campylobacterota</taxon>
        <taxon>Epsilonproteobacteria</taxon>
        <taxon>Campylobacterales</taxon>
        <taxon>Sulfurimonadaceae</taxon>
        <taxon>Sulfurimonas</taxon>
    </lineage>
</organism>
<sequence>MKLLLTFLLFLLPLQAEINDSQLKQLIARMLIVGFEGDRLEQNSTIIQDLKDYPMGGVILFDKNLKEPSKTKNIIDPKQLQELTKTLQENATQPLFISIDQEGGKVARLKESQGFYKAPSAKEVATLSLAESRIFYKKQAQMLQENGIDLNFAPVVDLSLNPNNKVIAGLERSYGKTPKEVVCYASIMIEEQNKAGVLSVLKHFPGHGSSLEDSHKGFVDISDTWSEIELEPYKQLIAQNKIDLIMTAHVFNKHLDPAYPATLSHNVNTKLLREQLGFRGVIISDDLQMKAIAEHYSLKETLTLAINSGVDMVLFGNQLGSNTPEEIIETIFTEVKEQHIPLKRIVEANNRIEALHTKQKIVQKPIVFTPHRIELTKQYIKQHYNKDVENIKITPKMIVLHWTAVMGLEDSFKRLYPEELLTDRKDIANASLLNVSSHFLVDRNGTIYQLMPDNYMARHVIGLNYTTIGVENVGGEGNKKEDLTPAQLKANIELVRYLRTKYPTIDYLIGHHEYREFEDTPLWLERDKGYRTKKADPGDKFMNDVHSNVKDLGLKSHYE</sequence>
<name>A0A7M1AXM0_9BACT</name>
<feature type="signal peptide" evidence="6">
    <location>
        <begin position="1"/>
        <end position="18"/>
    </location>
</feature>
<dbReference type="InterPro" id="IPR001764">
    <property type="entry name" value="Glyco_hydro_3_N"/>
</dbReference>
<dbReference type="InterPro" id="IPR017853">
    <property type="entry name" value="GH"/>
</dbReference>
<keyword evidence="6" id="KW-0732">Signal</keyword>
<evidence type="ECO:0000313" key="8">
    <source>
        <dbReference type="EMBL" id="QOP42190.1"/>
    </source>
</evidence>
<dbReference type="EC" id="3.2.1.52" evidence="3"/>
<comment type="similarity">
    <text evidence="2">Belongs to the glycosyl hydrolase 3 family.</text>
</comment>
<dbReference type="Gene3D" id="3.40.80.10">
    <property type="entry name" value="Peptidoglycan recognition protein-like"/>
    <property type="match status" value="1"/>
</dbReference>
<dbReference type="Pfam" id="PF01510">
    <property type="entry name" value="Amidase_2"/>
    <property type="match status" value="1"/>
</dbReference>
<dbReference type="PANTHER" id="PTHR30480">
    <property type="entry name" value="BETA-HEXOSAMINIDASE-RELATED"/>
    <property type="match status" value="1"/>
</dbReference>
<evidence type="ECO:0000256" key="5">
    <source>
        <dbReference type="ARBA" id="ARBA00023295"/>
    </source>
</evidence>
<evidence type="ECO:0000256" key="1">
    <source>
        <dbReference type="ARBA" id="ARBA00001231"/>
    </source>
</evidence>
<keyword evidence="9" id="KW-1185">Reference proteome</keyword>
<dbReference type="SMART" id="SM00644">
    <property type="entry name" value="Ami_2"/>
    <property type="match status" value="1"/>
</dbReference>
<evidence type="ECO:0000259" key="7">
    <source>
        <dbReference type="SMART" id="SM00644"/>
    </source>
</evidence>
<evidence type="ECO:0000313" key="9">
    <source>
        <dbReference type="Proteomes" id="UP000593910"/>
    </source>
</evidence>
<evidence type="ECO:0000256" key="2">
    <source>
        <dbReference type="ARBA" id="ARBA00005336"/>
    </source>
</evidence>
<dbReference type="Proteomes" id="UP000593910">
    <property type="component" value="Chromosome"/>
</dbReference>
<proteinExistence type="inferred from homology"/>
<dbReference type="GO" id="GO:0008745">
    <property type="term" value="F:N-acetylmuramoyl-L-alanine amidase activity"/>
    <property type="evidence" value="ECO:0007669"/>
    <property type="project" value="InterPro"/>
</dbReference>
<protein>
    <recommendedName>
        <fullName evidence="3">beta-N-acetylhexosaminidase</fullName>
        <ecNumber evidence="3">3.2.1.52</ecNumber>
    </recommendedName>
</protein>
<dbReference type="RefSeq" id="WP_226962125.1">
    <property type="nucleotide sequence ID" value="NZ_CP041165.1"/>
</dbReference>
<dbReference type="Gene3D" id="3.20.20.300">
    <property type="entry name" value="Glycoside hydrolase, family 3, N-terminal domain"/>
    <property type="match status" value="1"/>
</dbReference>
<dbReference type="InterPro" id="IPR036962">
    <property type="entry name" value="Glyco_hydro_3_N_sf"/>
</dbReference>